<dbReference type="AlphaFoldDB" id="A0AAD7LJC9"/>
<protein>
    <recommendedName>
        <fullName evidence="10">Flavin-containing monooxygenase</fullName>
        <ecNumber evidence="10">1.-.-.-</ecNumber>
    </recommendedName>
</protein>
<dbReference type="Gene3D" id="3.50.50.60">
    <property type="entry name" value="FAD/NAD(P)-binding domain"/>
    <property type="match status" value="1"/>
</dbReference>
<dbReference type="PROSITE" id="PS51257">
    <property type="entry name" value="PROKAR_LIPOPROTEIN"/>
    <property type="match status" value="1"/>
</dbReference>
<name>A0AAD7LJC9_QUISA</name>
<keyword evidence="12" id="KW-1185">Reference proteome</keyword>
<comment type="similarity">
    <text evidence="3 10">Belongs to the FMO family.</text>
</comment>
<dbReference type="InterPro" id="IPR020946">
    <property type="entry name" value="Flavin_mOase-like"/>
</dbReference>
<evidence type="ECO:0000313" key="12">
    <source>
        <dbReference type="Proteomes" id="UP001163823"/>
    </source>
</evidence>
<keyword evidence="7 10" id="KW-0560">Oxidoreductase</keyword>
<dbReference type="KEGG" id="qsa:O6P43_019832"/>
<evidence type="ECO:0000256" key="7">
    <source>
        <dbReference type="ARBA" id="ARBA00023002"/>
    </source>
</evidence>
<dbReference type="GO" id="GO:0050660">
    <property type="term" value="F:flavin adenine dinucleotide binding"/>
    <property type="evidence" value="ECO:0007669"/>
    <property type="project" value="InterPro"/>
</dbReference>
<dbReference type="EC" id="1.-.-.-" evidence="10"/>
<keyword evidence="8" id="KW-0073">Auxin biosynthesis</keyword>
<keyword evidence="4 10" id="KW-0285">Flavoprotein</keyword>
<keyword evidence="10 11" id="KW-0503">Monooxygenase</keyword>
<dbReference type="InterPro" id="IPR050982">
    <property type="entry name" value="Auxin_biosynth/cation_transpt"/>
</dbReference>
<comment type="caution">
    <text evidence="11">The sequence shown here is derived from an EMBL/GenBank/DDBJ whole genome shotgun (WGS) entry which is preliminary data.</text>
</comment>
<dbReference type="PANTHER" id="PTHR43539:SF9">
    <property type="entry name" value="INDOLE-3-PYRUVATE MONOOXYGENASE YUCCA11-RELATED"/>
    <property type="match status" value="1"/>
</dbReference>
<sequence>MEKLVDVVIVGAGPAGLATSACLKSYSISNVVLEKEDCSASLWKKRSYDRLKLHLAKQYCQLPYMPIPAEAPVFVPRNAFIQYLDSYVTRFQLNPHYYRTVESAVFDEGIQKWRVIVQNTVENVTEIYVGKFLVVASGENSTGFIPDVVGLDEFSGEVMHSSEYQNGASFCDKDVLVVGCGNSGMEIAYDLAISGARTSIVARNPVHLLTKEIVYLGMFLLRILPVKIVDKICCSIGKLTHGNLTKYGLLRPRPGPFYLKATTNRSPTIDVGCIDKIKRGEVQVLTGITSIQKNKIKFEGGKVGHFDAIIFATGYKNTVRNWLKNGEDVFDEKGKLQRRYPNHWQGENGVYCAGFSNRGLFGISEDAQNIAKNIDFIFKKKGERGNLAGII</sequence>
<dbReference type="EMBL" id="JARAOO010000008">
    <property type="protein sequence ID" value="KAJ7959224.1"/>
    <property type="molecule type" value="Genomic_DNA"/>
</dbReference>
<reference evidence="11" key="1">
    <citation type="journal article" date="2023" name="Science">
        <title>Elucidation of the pathway for biosynthesis of saponin adjuvants from the soapbark tree.</title>
        <authorList>
            <person name="Reed J."/>
            <person name="Orme A."/>
            <person name="El-Demerdash A."/>
            <person name="Owen C."/>
            <person name="Martin L.B.B."/>
            <person name="Misra R.C."/>
            <person name="Kikuchi S."/>
            <person name="Rejzek M."/>
            <person name="Martin A.C."/>
            <person name="Harkess A."/>
            <person name="Leebens-Mack J."/>
            <person name="Louveau T."/>
            <person name="Stephenson M.J."/>
            <person name="Osbourn A."/>
        </authorList>
    </citation>
    <scope>NUCLEOTIDE SEQUENCE</scope>
    <source>
        <strain evidence="11">S10</strain>
    </source>
</reference>
<dbReference type="GO" id="GO:0050661">
    <property type="term" value="F:NADP binding"/>
    <property type="evidence" value="ECO:0007669"/>
    <property type="project" value="InterPro"/>
</dbReference>
<evidence type="ECO:0000313" key="11">
    <source>
        <dbReference type="EMBL" id="KAJ7959224.1"/>
    </source>
</evidence>
<evidence type="ECO:0000256" key="5">
    <source>
        <dbReference type="ARBA" id="ARBA00022827"/>
    </source>
</evidence>
<organism evidence="11 12">
    <name type="scientific">Quillaja saponaria</name>
    <name type="common">Soap bark tree</name>
    <dbReference type="NCBI Taxonomy" id="32244"/>
    <lineage>
        <taxon>Eukaryota</taxon>
        <taxon>Viridiplantae</taxon>
        <taxon>Streptophyta</taxon>
        <taxon>Embryophyta</taxon>
        <taxon>Tracheophyta</taxon>
        <taxon>Spermatophyta</taxon>
        <taxon>Magnoliopsida</taxon>
        <taxon>eudicotyledons</taxon>
        <taxon>Gunneridae</taxon>
        <taxon>Pentapetalae</taxon>
        <taxon>rosids</taxon>
        <taxon>fabids</taxon>
        <taxon>Fabales</taxon>
        <taxon>Quillajaceae</taxon>
        <taxon>Quillaja</taxon>
    </lineage>
</organism>
<evidence type="ECO:0000256" key="6">
    <source>
        <dbReference type="ARBA" id="ARBA00022857"/>
    </source>
</evidence>
<comment type="cofactor">
    <cofactor evidence="1 10">
        <name>FAD</name>
        <dbReference type="ChEBI" id="CHEBI:57692"/>
    </cofactor>
</comment>
<dbReference type="PANTHER" id="PTHR43539">
    <property type="entry name" value="FLAVIN-BINDING MONOOXYGENASE-LIKE PROTEIN (AFU_ORTHOLOGUE AFUA_4G09220)"/>
    <property type="match status" value="1"/>
</dbReference>
<evidence type="ECO:0000256" key="8">
    <source>
        <dbReference type="ARBA" id="ARBA00023070"/>
    </source>
</evidence>
<gene>
    <name evidence="11" type="ORF">O6P43_019832</name>
</gene>
<dbReference type="GO" id="GO:0004499">
    <property type="term" value="F:N,N-dimethylaniline monooxygenase activity"/>
    <property type="evidence" value="ECO:0007669"/>
    <property type="project" value="InterPro"/>
</dbReference>
<dbReference type="Pfam" id="PF00743">
    <property type="entry name" value="FMO-like"/>
    <property type="match status" value="1"/>
</dbReference>
<dbReference type="GO" id="GO:0009851">
    <property type="term" value="P:auxin biosynthetic process"/>
    <property type="evidence" value="ECO:0007669"/>
    <property type="project" value="UniProtKB-KW"/>
</dbReference>
<evidence type="ECO:0000256" key="4">
    <source>
        <dbReference type="ARBA" id="ARBA00022630"/>
    </source>
</evidence>
<comment type="catalytic activity">
    <reaction evidence="9">
        <text>indole-3-pyruvate + NADPH + O2 + H(+) = (indol-3-yl)acetate + CO2 + NADP(+) + H2O</text>
        <dbReference type="Rhea" id="RHEA:34331"/>
        <dbReference type="ChEBI" id="CHEBI:15377"/>
        <dbReference type="ChEBI" id="CHEBI:15378"/>
        <dbReference type="ChEBI" id="CHEBI:15379"/>
        <dbReference type="ChEBI" id="CHEBI:16526"/>
        <dbReference type="ChEBI" id="CHEBI:17640"/>
        <dbReference type="ChEBI" id="CHEBI:30854"/>
        <dbReference type="ChEBI" id="CHEBI:57783"/>
        <dbReference type="ChEBI" id="CHEBI:58349"/>
        <dbReference type="EC" id="1.14.13.168"/>
    </reaction>
</comment>
<evidence type="ECO:0000256" key="1">
    <source>
        <dbReference type="ARBA" id="ARBA00001974"/>
    </source>
</evidence>
<evidence type="ECO:0000256" key="3">
    <source>
        <dbReference type="ARBA" id="ARBA00009183"/>
    </source>
</evidence>
<keyword evidence="5 10" id="KW-0274">FAD</keyword>
<dbReference type="Proteomes" id="UP001163823">
    <property type="component" value="Chromosome 8"/>
</dbReference>
<evidence type="ECO:0000256" key="2">
    <source>
        <dbReference type="ARBA" id="ARBA00004814"/>
    </source>
</evidence>
<dbReference type="PRINTS" id="PR00368">
    <property type="entry name" value="FADPNR"/>
</dbReference>
<dbReference type="SUPFAM" id="SSF51905">
    <property type="entry name" value="FAD/NAD(P)-binding domain"/>
    <property type="match status" value="2"/>
</dbReference>
<dbReference type="InterPro" id="IPR036188">
    <property type="entry name" value="FAD/NAD-bd_sf"/>
</dbReference>
<dbReference type="PRINTS" id="PR00469">
    <property type="entry name" value="PNDRDTASEII"/>
</dbReference>
<evidence type="ECO:0000256" key="9">
    <source>
        <dbReference type="ARBA" id="ARBA00047707"/>
    </source>
</evidence>
<dbReference type="GO" id="GO:0103075">
    <property type="term" value="F:indole-3-pyruvate monooxygenase activity"/>
    <property type="evidence" value="ECO:0007669"/>
    <property type="project" value="UniProtKB-EC"/>
</dbReference>
<proteinExistence type="inferred from homology"/>
<evidence type="ECO:0000256" key="10">
    <source>
        <dbReference type="RuleBase" id="RU361177"/>
    </source>
</evidence>
<comment type="pathway">
    <text evidence="2">Plant hormone metabolism; auxin biosynthesis.</text>
</comment>
<accession>A0AAD7LJC9</accession>
<keyword evidence="6" id="KW-0521">NADP</keyword>